<name>A0A2P2QNA3_RHIMU</name>
<dbReference type="EMBL" id="GGEC01087979">
    <property type="protein sequence ID" value="MBX68463.1"/>
    <property type="molecule type" value="Transcribed_RNA"/>
</dbReference>
<protein>
    <submittedName>
        <fullName evidence="1">Uncharacterized protein</fullName>
    </submittedName>
</protein>
<sequence length="36" mass="3990">MPSGKPLKLAFSCGRKTELWVGLCALFRITIRGLII</sequence>
<dbReference type="AlphaFoldDB" id="A0A2P2QNA3"/>
<organism evidence="1">
    <name type="scientific">Rhizophora mucronata</name>
    <name type="common">Asiatic mangrove</name>
    <dbReference type="NCBI Taxonomy" id="61149"/>
    <lineage>
        <taxon>Eukaryota</taxon>
        <taxon>Viridiplantae</taxon>
        <taxon>Streptophyta</taxon>
        <taxon>Embryophyta</taxon>
        <taxon>Tracheophyta</taxon>
        <taxon>Spermatophyta</taxon>
        <taxon>Magnoliopsida</taxon>
        <taxon>eudicotyledons</taxon>
        <taxon>Gunneridae</taxon>
        <taxon>Pentapetalae</taxon>
        <taxon>rosids</taxon>
        <taxon>fabids</taxon>
        <taxon>Malpighiales</taxon>
        <taxon>Rhizophoraceae</taxon>
        <taxon>Rhizophora</taxon>
    </lineage>
</organism>
<accession>A0A2P2QNA3</accession>
<reference evidence="1" key="1">
    <citation type="submission" date="2018-02" db="EMBL/GenBank/DDBJ databases">
        <title>Rhizophora mucronata_Transcriptome.</title>
        <authorList>
            <person name="Meera S.P."/>
            <person name="Sreeshan A."/>
            <person name="Augustine A."/>
        </authorList>
    </citation>
    <scope>NUCLEOTIDE SEQUENCE</scope>
    <source>
        <tissue evidence="1">Leaf</tissue>
    </source>
</reference>
<proteinExistence type="predicted"/>
<evidence type="ECO:0000313" key="1">
    <source>
        <dbReference type="EMBL" id="MBX68463.1"/>
    </source>
</evidence>